<dbReference type="GeneID" id="20316900"/>
<organism evidence="1 2">
    <name type="scientific">Opisthorchis viverrini</name>
    <name type="common">Southeast Asian liver fluke</name>
    <dbReference type="NCBI Taxonomy" id="6198"/>
    <lineage>
        <taxon>Eukaryota</taxon>
        <taxon>Metazoa</taxon>
        <taxon>Spiralia</taxon>
        <taxon>Lophotrochozoa</taxon>
        <taxon>Platyhelminthes</taxon>
        <taxon>Trematoda</taxon>
        <taxon>Digenea</taxon>
        <taxon>Opisthorchiida</taxon>
        <taxon>Opisthorchiata</taxon>
        <taxon>Opisthorchiidae</taxon>
        <taxon>Opisthorchis</taxon>
    </lineage>
</organism>
<protein>
    <submittedName>
        <fullName evidence="1">Uncharacterized protein</fullName>
    </submittedName>
</protein>
<dbReference type="RefSeq" id="XP_009165291.1">
    <property type="nucleotide sequence ID" value="XM_009167027.1"/>
</dbReference>
<dbReference type="AlphaFoldDB" id="A0A074ZUS8"/>
<dbReference type="Proteomes" id="UP000054324">
    <property type="component" value="Unassembled WGS sequence"/>
</dbReference>
<gene>
    <name evidence="1" type="ORF">T265_02712</name>
</gene>
<dbReference type="KEGG" id="ovi:T265_02712"/>
<name>A0A074ZUS8_OPIVI</name>
<evidence type="ECO:0000313" key="1">
    <source>
        <dbReference type="EMBL" id="KER30896.1"/>
    </source>
</evidence>
<dbReference type="CTD" id="20316900"/>
<sequence length="87" mass="9484">MRLHHVVMATCICGIASVSERTLGCLCNQLGVPCKLKGLTREAEADWVVLEPLACHTGPTSGLDKDDHKGSPPMRPVYIVPHLQIHM</sequence>
<accession>A0A074ZUS8</accession>
<reference evidence="1 2" key="1">
    <citation type="submission" date="2013-11" db="EMBL/GenBank/DDBJ databases">
        <title>Opisthorchis viverrini - life in the bile duct.</title>
        <authorList>
            <person name="Young N.D."/>
            <person name="Nagarajan N."/>
            <person name="Lin S.J."/>
            <person name="Korhonen P.K."/>
            <person name="Jex A.R."/>
            <person name="Hall R.S."/>
            <person name="Safavi-Hemami H."/>
            <person name="Kaewkong W."/>
            <person name="Bertrand D."/>
            <person name="Gao S."/>
            <person name="Seet Q."/>
            <person name="Wongkham S."/>
            <person name="Teh B.T."/>
            <person name="Wongkham C."/>
            <person name="Intapan P.M."/>
            <person name="Maleewong W."/>
            <person name="Yang X."/>
            <person name="Hu M."/>
            <person name="Wang Z."/>
            <person name="Hofmann A."/>
            <person name="Sternberg P.W."/>
            <person name="Tan P."/>
            <person name="Wang J."/>
            <person name="Gasser R.B."/>
        </authorList>
    </citation>
    <scope>NUCLEOTIDE SEQUENCE [LARGE SCALE GENOMIC DNA]</scope>
</reference>
<proteinExistence type="predicted"/>
<keyword evidence="2" id="KW-1185">Reference proteome</keyword>
<dbReference type="EMBL" id="KL596653">
    <property type="protein sequence ID" value="KER30896.1"/>
    <property type="molecule type" value="Genomic_DNA"/>
</dbReference>
<evidence type="ECO:0000313" key="2">
    <source>
        <dbReference type="Proteomes" id="UP000054324"/>
    </source>
</evidence>